<dbReference type="Pfam" id="PF01335">
    <property type="entry name" value="DED"/>
    <property type="match status" value="1"/>
</dbReference>
<dbReference type="InterPro" id="IPR019734">
    <property type="entry name" value="TPR_rpt"/>
</dbReference>
<organism evidence="2 3">
    <name type="scientific">Porites lobata</name>
    <dbReference type="NCBI Taxonomy" id="104759"/>
    <lineage>
        <taxon>Eukaryota</taxon>
        <taxon>Metazoa</taxon>
        <taxon>Cnidaria</taxon>
        <taxon>Anthozoa</taxon>
        <taxon>Hexacorallia</taxon>
        <taxon>Scleractinia</taxon>
        <taxon>Fungiina</taxon>
        <taxon>Poritidae</taxon>
        <taxon>Porites</taxon>
    </lineage>
</organism>
<sequence>MKVALATRFDFARIWGQEKGKKGSETAKKESACEESRAERVYGPSISVESPNIASSAVRSGDLMADFNYFLLQIANEIRSMELADMKFLCQGDDTLARGKLERVETARELLNFLKESGKIGPGKVMYLVTLLEKVNLVRLAERAMDDGQLTSPADQKAPYKGPHFEGRGAVVQEIVQKLTQDPNPSRVSIIVGIPGIARRPSESQDIVKLVQNRLQGLNMKKIIVLDDTEDIQYQGKQFEEFVRYVERYAPEVQLVITTREDVGFQSRNIHKVRLDRLDSESSAKLLQDSVPNCEEQYIKELGELCVGIPLVLVNCAGLLEEDTISPAELVAQLKKNPIPLFETNAEDVYDALKQFLLNISENIKANLVRLSVFPSAFSVKDMKSVFGDSLDPETVKTTEPETVKTTMIRRSLLRKIDDEMLVLHPLVREFLKAERKLLNMADIGKKAQRKFNRHYLKLLEDSSKNFIDKESSQKAIFTFWREKENILEMFTNFLQERGDKKETESCIDVATSTVVLDFLAKVLSPPPECEKLYESCRHIAEATNDMRRLADSLTALGFLGLYKEAHREVSQDTLKKFQRAYEIRQKLPKEQQHCETHAHTISKLGLCYALQGEVEKGRELIQEGIDMRKKLGVLVYVAAGYCDLGNTYRAHGDHRQAIHIWKTETLPLYKDELGDHPWTASILRYIASSYRCLAKSESADSGIADVAEMYSREALQLRIKLLREHQDTARSHVDLSYVLIIKKDFKSALKQLQKAIEIQKDVLGEEHETTKKTLMQLKEIQSKVE</sequence>
<dbReference type="Proteomes" id="UP001159405">
    <property type="component" value="Unassembled WGS sequence"/>
</dbReference>
<dbReference type="InterPro" id="IPR027417">
    <property type="entry name" value="P-loop_NTPase"/>
</dbReference>
<dbReference type="SUPFAM" id="SSF52540">
    <property type="entry name" value="P-loop containing nucleoside triphosphate hydrolases"/>
    <property type="match status" value="1"/>
</dbReference>
<dbReference type="SMART" id="SM00031">
    <property type="entry name" value="DED"/>
    <property type="match status" value="1"/>
</dbReference>
<feature type="domain" description="DED" evidence="1">
    <location>
        <begin position="66"/>
        <end position="146"/>
    </location>
</feature>
<proteinExistence type="predicted"/>
<dbReference type="EMBL" id="CALNXK010000156">
    <property type="protein sequence ID" value="CAH3170507.1"/>
    <property type="molecule type" value="Genomic_DNA"/>
</dbReference>
<dbReference type="InterPro" id="IPR011029">
    <property type="entry name" value="DEATH-like_dom_sf"/>
</dbReference>
<dbReference type="Gene3D" id="1.10.533.10">
    <property type="entry name" value="Death Domain, Fas"/>
    <property type="match status" value="1"/>
</dbReference>
<keyword evidence="3" id="KW-1185">Reference proteome</keyword>
<dbReference type="PANTHER" id="PTHR47691:SF3">
    <property type="entry name" value="HTH-TYPE TRANSCRIPTIONAL REGULATOR RV0890C-RELATED"/>
    <property type="match status" value="1"/>
</dbReference>
<dbReference type="InterPro" id="IPR001875">
    <property type="entry name" value="DED_dom"/>
</dbReference>
<protein>
    <recommendedName>
        <fullName evidence="1">DED domain-containing protein</fullName>
    </recommendedName>
</protein>
<dbReference type="InterPro" id="IPR011990">
    <property type="entry name" value="TPR-like_helical_dom_sf"/>
</dbReference>
<dbReference type="CDD" id="cd00045">
    <property type="entry name" value="DED"/>
    <property type="match status" value="1"/>
</dbReference>
<dbReference type="PROSITE" id="PS50168">
    <property type="entry name" value="DED"/>
    <property type="match status" value="1"/>
</dbReference>
<dbReference type="SUPFAM" id="SSF48452">
    <property type="entry name" value="TPR-like"/>
    <property type="match status" value="1"/>
</dbReference>
<dbReference type="Gene3D" id="1.25.40.10">
    <property type="entry name" value="Tetratricopeptide repeat domain"/>
    <property type="match status" value="2"/>
</dbReference>
<dbReference type="SMART" id="SM00028">
    <property type="entry name" value="TPR"/>
    <property type="match status" value="3"/>
</dbReference>
<evidence type="ECO:0000259" key="1">
    <source>
        <dbReference type="PROSITE" id="PS50168"/>
    </source>
</evidence>
<evidence type="ECO:0000313" key="2">
    <source>
        <dbReference type="EMBL" id="CAH3170507.1"/>
    </source>
</evidence>
<evidence type="ECO:0000313" key="3">
    <source>
        <dbReference type="Proteomes" id="UP001159405"/>
    </source>
</evidence>
<comment type="caution">
    <text evidence="2">The sequence shown here is derived from an EMBL/GenBank/DDBJ whole genome shotgun (WGS) entry which is preliminary data.</text>
</comment>
<gene>
    <name evidence="2" type="ORF">PLOB_00010753</name>
</gene>
<accession>A0ABN8QU59</accession>
<dbReference type="SUPFAM" id="SSF47986">
    <property type="entry name" value="DEATH domain"/>
    <property type="match status" value="1"/>
</dbReference>
<dbReference type="PANTHER" id="PTHR47691">
    <property type="entry name" value="REGULATOR-RELATED"/>
    <property type="match status" value="1"/>
</dbReference>
<reference evidence="2 3" key="1">
    <citation type="submission" date="2022-05" db="EMBL/GenBank/DDBJ databases">
        <authorList>
            <consortium name="Genoscope - CEA"/>
            <person name="William W."/>
        </authorList>
    </citation>
    <scope>NUCLEOTIDE SEQUENCE [LARGE SCALE GENOMIC DNA]</scope>
</reference>
<dbReference type="Pfam" id="PF13374">
    <property type="entry name" value="TPR_10"/>
    <property type="match status" value="1"/>
</dbReference>
<name>A0ABN8QU59_9CNID</name>